<dbReference type="AlphaFoldDB" id="X1TPP7"/>
<comment type="pathway">
    <text evidence="1">Nucleoside biosynthesis; alpha-ribazole biosynthesis; alpha-ribazole from 5,6-dimethylbenzimidazole: step 1/2.</text>
</comment>
<dbReference type="EMBL" id="BARW01025315">
    <property type="protein sequence ID" value="GAJ07239.1"/>
    <property type="molecule type" value="Genomic_DNA"/>
</dbReference>
<dbReference type="UniPathway" id="UPA00061">
    <property type="reaction ID" value="UER00516"/>
</dbReference>
<reference evidence="10" key="1">
    <citation type="journal article" date="2014" name="Front. Microbiol.">
        <title>High frequency of phylogenetically diverse reductive dehalogenase-homologous genes in deep subseafloor sedimentary metagenomes.</title>
        <authorList>
            <person name="Kawai M."/>
            <person name="Futagami T."/>
            <person name="Toyoda A."/>
            <person name="Takaki Y."/>
            <person name="Nishi S."/>
            <person name="Hori S."/>
            <person name="Arai W."/>
            <person name="Tsubouchi T."/>
            <person name="Morono Y."/>
            <person name="Uchiyama I."/>
            <person name="Ito T."/>
            <person name="Fujiyama A."/>
            <person name="Inagaki F."/>
            <person name="Takami H."/>
        </authorList>
    </citation>
    <scope>NUCLEOTIDE SEQUENCE</scope>
    <source>
        <strain evidence="10">Expedition CK06-06</strain>
    </source>
</reference>
<dbReference type="Gene3D" id="3.40.50.10210">
    <property type="match status" value="1"/>
</dbReference>
<evidence type="ECO:0000256" key="3">
    <source>
        <dbReference type="ARBA" id="ARBA00011991"/>
    </source>
</evidence>
<dbReference type="PANTHER" id="PTHR43463:SF1">
    <property type="entry name" value="NICOTINATE-NUCLEOTIDE--DIMETHYLBENZIMIDAZOLE PHOSPHORIBOSYLTRANSFERASE"/>
    <property type="match status" value="1"/>
</dbReference>
<evidence type="ECO:0000256" key="9">
    <source>
        <dbReference type="ARBA" id="ARBA00047340"/>
    </source>
</evidence>
<evidence type="ECO:0000256" key="5">
    <source>
        <dbReference type="ARBA" id="ARBA00022573"/>
    </source>
</evidence>
<dbReference type="CDD" id="cd02439">
    <property type="entry name" value="DMB-PRT_CobT"/>
    <property type="match status" value="1"/>
</dbReference>
<evidence type="ECO:0000313" key="10">
    <source>
        <dbReference type="EMBL" id="GAJ07239.1"/>
    </source>
</evidence>
<dbReference type="GO" id="GO:0009236">
    <property type="term" value="P:cobalamin biosynthetic process"/>
    <property type="evidence" value="ECO:0007669"/>
    <property type="project" value="UniProtKB-KW"/>
</dbReference>
<keyword evidence="6" id="KW-0328">Glycosyltransferase</keyword>
<organism evidence="10">
    <name type="scientific">marine sediment metagenome</name>
    <dbReference type="NCBI Taxonomy" id="412755"/>
    <lineage>
        <taxon>unclassified sequences</taxon>
        <taxon>metagenomes</taxon>
        <taxon>ecological metagenomes</taxon>
    </lineage>
</organism>
<dbReference type="InterPro" id="IPR003200">
    <property type="entry name" value="Nict_dMeBzImd_PRibTrfase"/>
</dbReference>
<proteinExistence type="inferred from homology"/>
<feature type="non-terminal residue" evidence="10">
    <location>
        <position position="215"/>
    </location>
</feature>
<protein>
    <recommendedName>
        <fullName evidence="4">Nicotinate-nucleotide--dimethylbenzimidazole phosphoribosyltransferase</fullName>
        <ecNumber evidence="3">2.4.2.21</ecNumber>
    </recommendedName>
    <alternativeName>
        <fullName evidence="8">N(1)-alpha-phosphoribosyltransferase</fullName>
    </alternativeName>
</protein>
<comment type="catalytic activity">
    <reaction evidence="9">
        <text>5,6-dimethylbenzimidazole + nicotinate beta-D-ribonucleotide = alpha-ribazole 5'-phosphate + nicotinate + H(+)</text>
        <dbReference type="Rhea" id="RHEA:11196"/>
        <dbReference type="ChEBI" id="CHEBI:15378"/>
        <dbReference type="ChEBI" id="CHEBI:15890"/>
        <dbReference type="ChEBI" id="CHEBI:32544"/>
        <dbReference type="ChEBI" id="CHEBI:57502"/>
        <dbReference type="ChEBI" id="CHEBI:57918"/>
        <dbReference type="EC" id="2.4.2.21"/>
    </reaction>
</comment>
<accession>X1TPP7</accession>
<dbReference type="SUPFAM" id="SSF52733">
    <property type="entry name" value="Nicotinate mononucleotide:5,6-dimethylbenzimidazole phosphoribosyltransferase (CobT)"/>
    <property type="match status" value="1"/>
</dbReference>
<dbReference type="InterPro" id="IPR023195">
    <property type="entry name" value="Nict_dMeBzImd_PRibTrfase_N"/>
</dbReference>
<dbReference type="GO" id="GO:0008939">
    <property type="term" value="F:nicotinate-nucleotide-dimethylbenzimidazole phosphoribosyltransferase activity"/>
    <property type="evidence" value="ECO:0007669"/>
    <property type="project" value="UniProtKB-EC"/>
</dbReference>
<dbReference type="Gene3D" id="1.10.1610.10">
    <property type="match status" value="1"/>
</dbReference>
<sequence length="215" mass="23517">MSLLEIISGIEEADNNFIDQAKRRTAQLVMPQRALGELHVIGERLCGIRRTLTPSVSKKAFLVMAGDHGIAGSGVSAYPQVITGEMVRTFLKGGAGINVLSRQIGAQVIVMDAGIIPDIPQQTSEEGRLIVRKIARGTEDFSKGPAMTKDQAGSAILKGYEAAKELFESGIDYIEEKTRRPVLGLIPFFNDIFIDSEDSVVIQEDKWSFKPIKQN</sequence>
<evidence type="ECO:0000256" key="1">
    <source>
        <dbReference type="ARBA" id="ARBA00005049"/>
    </source>
</evidence>
<evidence type="ECO:0000256" key="6">
    <source>
        <dbReference type="ARBA" id="ARBA00022676"/>
    </source>
</evidence>
<dbReference type="Pfam" id="PF02277">
    <property type="entry name" value="DBI_PRT"/>
    <property type="match status" value="1"/>
</dbReference>
<gene>
    <name evidence="10" type="ORF">S12H4_41523</name>
</gene>
<dbReference type="PANTHER" id="PTHR43463">
    <property type="entry name" value="NICOTINATE-NUCLEOTIDE--DIMETHYLBENZIMIDAZOLE PHOSPHORIBOSYLTRANSFERASE"/>
    <property type="match status" value="1"/>
</dbReference>
<evidence type="ECO:0000256" key="8">
    <source>
        <dbReference type="ARBA" id="ARBA00030686"/>
    </source>
</evidence>
<dbReference type="EC" id="2.4.2.21" evidence="3"/>
<keyword evidence="5" id="KW-0169">Cobalamin biosynthesis</keyword>
<dbReference type="InterPro" id="IPR036087">
    <property type="entry name" value="Nict_dMeBzImd_PRibTrfase_sf"/>
</dbReference>
<evidence type="ECO:0000256" key="4">
    <source>
        <dbReference type="ARBA" id="ARBA00015486"/>
    </source>
</evidence>
<comment type="similarity">
    <text evidence="2">Belongs to the CobT family.</text>
</comment>
<name>X1TPP7_9ZZZZ</name>
<evidence type="ECO:0000256" key="7">
    <source>
        <dbReference type="ARBA" id="ARBA00022679"/>
    </source>
</evidence>
<comment type="caution">
    <text evidence="10">The sequence shown here is derived from an EMBL/GenBank/DDBJ whole genome shotgun (WGS) entry which is preliminary data.</text>
</comment>
<evidence type="ECO:0000256" key="2">
    <source>
        <dbReference type="ARBA" id="ARBA00007110"/>
    </source>
</evidence>
<keyword evidence="7" id="KW-0808">Transferase</keyword>